<name>A0A427XPS5_9TREE</name>
<protein>
    <submittedName>
        <fullName evidence="2">Uncharacterized protein</fullName>
    </submittedName>
</protein>
<keyword evidence="3" id="KW-1185">Reference proteome</keyword>
<dbReference type="EMBL" id="RSCD01000032">
    <property type="protein sequence ID" value="RSH80820.1"/>
    <property type="molecule type" value="Genomic_DNA"/>
</dbReference>
<feature type="compositionally biased region" description="Basic and acidic residues" evidence="1">
    <location>
        <begin position="1"/>
        <end position="11"/>
    </location>
</feature>
<evidence type="ECO:0000313" key="2">
    <source>
        <dbReference type="EMBL" id="RSH80820.1"/>
    </source>
</evidence>
<comment type="caution">
    <text evidence="2">The sequence shown here is derived from an EMBL/GenBank/DDBJ whole genome shotgun (WGS) entry which is preliminary data.</text>
</comment>
<dbReference type="Proteomes" id="UP000279259">
    <property type="component" value="Unassembled WGS sequence"/>
</dbReference>
<dbReference type="STRING" id="1890683.A0A427XPS5"/>
<dbReference type="OrthoDB" id="10402754at2759"/>
<accession>A0A427XPS5</accession>
<evidence type="ECO:0000313" key="3">
    <source>
        <dbReference type="Proteomes" id="UP000279259"/>
    </source>
</evidence>
<reference evidence="2 3" key="1">
    <citation type="submission" date="2018-11" db="EMBL/GenBank/DDBJ databases">
        <title>Genome sequence of Saitozyma podzolica DSM 27192.</title>
        <authorList>
            <person name="Aliyu H."/>
            <person name="Gorte O."/>
            <person name="Ochsenreither K."/>
        </authorList>
    </citation>
    <scope>NUCLEOTIDE SEQUENCE [LARGE SCALE GENOMIC DNA]</scope>
    <source>
        <strain evidence="2 3">DSM 27192</strain>
    </source>
</reference>
<feature type="region of interest" description="Disordered" evidence="1">
    <location>
        <begin position="1"/>
        <end position="20"/>
    </location>
</feature>
<proteinExistence type="predicted"/>
<dbReference type="AlphaFoldDB" id="A0A427XPS5"/>
<sequence>MTSEGCGERQRRGVTHVPPDVALPCLTTNISRGGTTNEYRTETAEGYVTPDEGENRLRPSPSRISSVQDLFERYITAVVASAVIQVTMSSATVTGEFGVRNGT</sequence>
<gene>
    <name evidence="2" type="ORF">EHS25_006989</name>
</gene>
<evidence type="ECO:0000256" key="1">
    <source>
        <dbReference type="SAM" id="MobiDB-lite"/>
    </source>
</evidence>
<organism evidence="2 3">
    <name type="scientific">Saitozyma podzolica</name>
    <dbReference type="NCBI Taxonomy" id="1890683"/>
    <lineage>
        <taxon>Eukaryota</taxon>
        <taxon>Fungi</taxon>
        <taxon>Dikarya</taxon>
        <taxon>Basidiomycota</taxon>
        <taxon>Agaricomycotina</taxon>
        <taxon>Tremellomycetes</taxon>
        <taxon>Tremellales</taxon>
        <taxon>Trimorphomycetaceae</taxon>
        <taxon>Saitozyma</taxon>
    </lineage>
</organism>